<evidence type="ECO:0000313" key="2">
    <source>
        <dbReference type="Proteomes" id="UP000261948"/>
    </source>
</evidence>
<organism evidence="1 2">
    <name type="scientific">Comamonas testosteroni</name>
    <name type="common">Pseudomonas testosteroni</name>
    <dbReference type="NCBI Taxonomy" id="285"/>
    <lineage>
        <taxon>Bacteria</taxon>
        <taxon>Pseudomonadati</taxon>
        <taxon>Pseudomonadota</taxon>
        <taxon>Betaproteobacteria</taxon>
        <taxon>Burkholderiales</taxon>
        <taxon>Comamonadaceae</taxon>
        <taxon>Comamonas</taxon>
    </lineage>
</organism>
<dbReference type="AlphaFoldDB" id="A0A373FSF5"/>
<comment type="caution">
    <text evidence="1">The sequence shown here is derived from an EMBL/GenBank/DDBJ whole genome shotgun (WGS) entry which is preliminary data.</text>
</comment>
<accession>A0A373FSF5</accession>
<sequence>MTNLAPPPTTKDDLDLWLQHAAGKLLLDATRERARSKLPADLSDEARTAALQAVDDAVYGLMQLLDGVSDPLSNDECYVTLRTTAELRRSSDDAVLHALDLQDGDGMCMGFHGWVDGDFGDFPVTEDDSAPS</sequence>
<dbReference type="Proteomes" id="UP000261948">
    <property type="component" value="Unassembled WGS sequence"/>
</dbReference>
<name>A0A373FSF5_COMTE</name>
<gene>
    <name evidence="1" type="ORF">DZC30_01560</name>
</gene>
<dbReference type="EMBL" id="QURR01000001">
    <property type="protein sequence ID" value="RGE47103.1"/>
    <property type="molecule type" value="Genomic_DNA"/>
</dbReference>
<reference evidence="1 2" key="1">
    <citation type="submission" date="2018-08" db="EMBL/GenBank/DDBJ databases">
        <title>Comamonas testosteroni strain SWCO2.</title>
        <authorList>
            <person name="Jiang N."/>
            <person name="Zhang X.Z."/>
        </authorList>
    </citation>
    <scope>NUCLEOTIDE SEQUENCE [LARGE SCALE GENOMIC DNA]</scope>
    <source>
        <strain evidence="1 2">SWCO2</strain>
    </source>
</reference>
<protein>
    <submittedName>
        <fullName evidence="1">Uncharacterized protein</fullName>
    </submittedName>
</protein>
<evidence type="ECO:0000313" key="1">
    <source>
        <dbReference type="EMBL" id="RGE47103.1"/>
    </source>
</evidence>
<dbReference type="OrthoDB" id="7063902at2"/>
<keyword evidence="2" id="KW-1185">Reference proteome</keyword>
<proteinExistence type="predicted"/>